<gene>
    <name evidence="5" type="primary">PLEKHG4B</name>
</gene>
<dbReference type="CTD" id="153478"/>
<feature type="domain" description="PH" evidence="2">
    <location>
        <begin position="1478"/>
        <end position="1586"/>
    </location>
</feature>
<feature type="region of interest" description="Disordered" evidence="1">
    <location>
        <begin position="1254"/>
        <end position="1290"/>
    </location>
</feature>
<feature type="region of interest" description="Disordered" evidence="1">
    <location>
        <begin position="1758"/>
        <end position="1796"/>
    </location>
</feature>
<dbReference type="InterPro" id="IPR001849">
    <property type="entry name" value="PH_domain"/>
</dbReference>
<dbReference type="InterPro" id="IPR052231">
    <property type="entry name" value="Rho_GEF_signaling-related"/>
</dbReference>
<dbReference type="CDD" id="cd00160">
    <property type="entry name" value="RhoGEF"/>
    <property type="match status" value="1"/>
</dbReference>
<name>A0AA97K212_EUBMA</name>
<dbReference type="Gene3D" id="2.30.29.30">
    <property type="entry name" value="Pleckstrin-homology domain (PH domain)/Phosphotyrosine-binding domain (PTB)"/>
    <property type="match status" value="1"/>
</dbReference>
<dbReference type="Proteomes" id="UP001190640">
    <property type="component" value="Chromosome 11"/>
</dbReference>
<dbReference type="SUPFAM" id="SSF52087">
    <property type="entry name" value="CRAL/TRIO domain"/>
    <property type="match status" value="1"/>
</dbReference>
<evidence type="ECO:0000259" key="3">
    <source>
        <dbReference type="PROSITE" id="PS50010"/>
    </source>
</evidence>
<dbReference type="GeneID" id="129337767"/>
<feature type="region of interest" description="Disordered" evidence="1">
    <location>
        <begin position="1711"/>
        <end position="1745"/>
    </location>
</feature>
<dbReference type="InterPro" id="IPR036865">
    <property type="entry name" value="CRAL-TRIO_dom_sf"/>
</dbReference>
<evidence type="ECO:0000313" key="4">
    <source>
        <dbReference type="Proteomes" id="UP001190640"/>
    </source>
</evidence>
<dbReference type="PANTHER" id="PTHR45845:SF1">
    <property type="entry name" value="PLECKSTRIN HOMOLOGY AND RHOGEF DOMAIN CONTAINING G4B"/>
    <property type="match status" value="1"/>
</dbReference>
<dbReference type="InterPro" id="IPR055251">
    <property type="entry name" value="SOS1_NGEF_PH"/>
</dbReference>
<feature type="compositionally biased region" description="Basic and acidic residues" evidence="1">
    <location>
        <begin position="495"/>
        <end position="517"/>
    </location>
</feature>
<dbReference type="PROSITE" id="PS50003">
    <property type="entry name" value="PH_DOMAIN"/>
    <property type="match status" value="1"/>
</dbReference>
<protein>
    <submittedName>
        <fullName evidence="5">Pleckstrin homology domain-containing family G member 4B</fullName>
    </submittedName>
</protein>
<organism evidence="4 5">
    <name type="scientific">Eublepharis macularius</name>
    <name type="common">Leopard gecko</name>
    <name type="synonym">Cyrtodactylus macularius</name>
    <dbReference type="NCBI Taxonomy" id="481883"/>
    <lineage>
        <taxon>Eukaryota</taxon>
        <taxon>Metazoa</taxon>
        <taxon>Chordata</taxon>
        <taxon>Craniata</taxon>
        <taxon>Vertebrata</taxon>
        <taxon>Euteleostomi</taxon>
        <taxon>Lepidosauria</taxon>
        <taxon>Squamata</taxon>
        <taxon>Bifurcata</taxon>
        <taxon>Gekkota</taxon>
        <taxon>Eublepharidae</taxon>
        <taxon>Eublepharinae</taxon>
        <taxon>Eublepharis</taxon>
    </lineage>
</organism>
<dbReference type="GO" id="GO:0005085">
    <property type="term" value="F:guanyl-nucleotide exchange factor activity"/>
    <property type="evidence" value="ECO:0007669"/>
    <property type="project" value="InterPro"/>
</dbReference>
<dbReference type="PROSITE" id="PS50010">
    <property type="entry name" value="DH_2"/>
    <property type="match status" value="1"/>
</dbReference>
<keyword evidence="4" id="KW-1185">Reference proteome</keyword>
<evidence type="ECO:0000259" key="2">
    <source>
        <dbReference type="PROSITE" id="PS50003"/>
    </source>
</evidence>
<dbReference type="Pfam" id="PF00621">
    <property type="entry name" value="RhoGEF"/>
    <property type="match status" value="1"/>
</dbReference>
<dbReference type="Gene3D" id="1.20.900.10">
    <property type="entry name" value="Dbl homology (DH) domain"/>
    <property type="match status" value="1"/>
</dbReference>
<dbReference type="SUPFAM" id="SSF46966">
    <property type="entry name" value="Spectrin repeat"/>
    <property type="match status" value="1"/>
</dbReference>
<feature type="region of interest" description="Disordered" evidence="1">
    <location>
        <begin position="493"/>
        <end position="531"/>
    </location>
</feature>
<sequence>MDLLYGLVQIHVDKEYLDGFLTVGQDYDCVIDKVIPQTDSGSLDTYIQNTLSSLYPPFEATAATVLWQLFSIVEKFYHGDGLRCLIDFLVPAKRVLQCIQRETCDNYTGLIFYHEGWPLCIHEKVIVQLASLRKVRLKPGDFYFQIVPVGKQSANLVLKCLSRHGKGMEEVLVPETMYGYIFTAEFLENVNCERNGCPLQSCLLTAGPAAYRTPWKNIVNPIFIPTAETILQKYSSNSLLEKLILGHPDAKAMAQTPESSSSCESSTSNDTGSTVAEAPLAENHGDQSNNHSAVCHGPENQMGAESSEASAEDGKVADASPRALPEGCPDVDPIFGQATREPEKTFESAQDFLKDNASTPLQAKRKGARSITFGTDLSSPRQRGRDSVYFETKRLFRKSYIEALQNPMNLGSSSEESIVEEELSGHVMDSRETGNASRVAENKVCGNCVEQGSFSGKVLSRREELKEGFRFGEHSQAPEKLFVPHETSSVAGCRLDSRRSRSLDRPLKSSRSKDRKPGISSDGMFGANPKKLLNGHSVRLEKLDSRFHECTSSENQKSSKEDEDPARDSRIGFQSCESNVNVPPLLLRHENELSANTGDRDCTFPSQLSELNQELLQSGIITLCGNRDRGGRAVVQVCIKNGVWLSELSRIQELTRLLIYFHNIPRKEVRALGLLVLVDARKSQNVPTFFKALAALQGAVPHSIHSALILTDKESTFKPDKEIAFQCEVLTSLKALLRYIDCTQLTAEFDGTFPYNHNDWIRFRRKLEPFITNCQEAVVFLQYSVCSLNSTQTPVTAQEVNDLIQKHKTMMKLVLEEELLVTLRLEGGTILARLRKEEFCSTEDYRDAMETATRLYNQVDEEVHRLVLLSNKCLQQLENFLAVRKFEEGCDQIKVWFENEREKYLGPLDQEKLSLENVQRKQEEFQAFHEKAVQYSQKGLQLIKENSTLNSEEEFQAFSKYLNNITVQTEKRRRELEKLGKLYEFYETAHNWMVHCNEYLEHLSIEDKYSQSAIQCLQSYHQEATKVSAENFQKVNEVIIALGSKEELKQWNILWLKCQQAKHHLEEVLSEATKGSNKEETSCTAKKTSQRVNHTLESKSGTQHCGATSTDDSIWDTLCTFQQGSLPVVIPPSVYQRETIQSTDVFSPVNPSQSQAHTSLLGRLQRTNRVSEDLDNISTCCSEPIQTPTTRHRKHPLKKIMKKTQSFELARHESSHCELHHPGYTGVYIKGLEVVSNIAAEKRHTQRSAIKSPLVGRNRSLSSPSRIHHMAEEEEEEEEEERKSAGSSKVHHIMDEMITTEREYVRSLGYIIISYFPEMERIDLPQDLRGKRNIIFGNLEKLYDFHCHYFLKELERCTDYPLRVSHSFLRHEEQFGMYALYSKNKPQSDALLISHGNAFFKNKQQELGDKMDLASYLLKPIQRMSKYALLLKDMIKECSAAQEQELSALRAAEEMVKFQLRHGNDLLAMDAIRGCDVNLKEQGQLRCQDEFLVCCGRKKYLRHVFLFEDLILFSKTKKIDGGYDIYTYKQSFKTAEIGMTENVGESGLRFEIWFRRRRKSQDTYILQANSADTKIAWTDIIGRILWRQALRNRELRMQEMVSMGIGNKPFMDIKPSDAAISDRAIDYIMKGTESRTRASIAVSSFDHSTPFKRPHSTISNSSTSSSSSQSSSSILGSLNLHTYSAPTHSGLVGPPFYHWSYDVRTCIEEDELEQETGSQPSMITESSESSQGTSGESLSGFSSPAQTGLSLLPAEAFLDEEGLPSPGSRPPSQCTSPALSEKNPRPKGSIQDITANKTSHILGLSTMV</sequence>
<evidence type="ECO:0000256" key="1">
    <source>
        <dbReference type="SAM" id="MobiDB-lite"/>
    </source>
</evidence>
<dbReference type="Gene3D" id="1.20.58.60">
    <property type="match status" value="1"/>
</dbReference>
<dbReference type="SUPFAM" id="SSF48065">
    <property type="entry name" value="DBL homology domain (DH-domain)"/>
    <property type="match status" value="1"/>
</dbReference>
<feature type="region of interest" description="Disordered" evidence="1">
    <location>
        <begin position="251"/>
        <end position="336"/>
    </location>
</feature>
<dbReference type="Pfam" id="PF22697">
    <property type="entry name" value="SOS1_NGEF_PH"/>
    <property type="match status" value="1"/>
</dbReference>
<dbReference type="InterPro" id="IPR000219">
    <property type="entry name" value="DH_dom"/>
</dbReference>
<dbReference type="RefSeq" id="XP_054847692.1">
    <property type="nucleotide sequence ID" value="XM_054991717.1"/>
</dbReference>
<reference evidence="5" key="1">
    <citation type="submission" date="2025-08" db="UniProtKB">
        <authorList>
            <consortium name="RefSeq"/>
        </authorList>
    </citation>
    <scope>IDENTIFICATION</scope>
    <source>
        <tissue evidence="5">Blood</tissue>
    </source>
</reference>
<dbReference type="SUPFAM" id="SSF50729">
    <property type="entry name" value="PH domain-like"/>
    <property type="match status" value="1"/>
</dbReference>
<dbReference type="InterPro" id="IPR035899">
    <property type="entry name" value="DBL_dom_sf"/>
</dbReference>
<dbReference type="SMART" id="SM00325">
    <property type="entry name" value="RhoGEF"/>
    <property type="match status" value="1"/>
</dbReference>
<feature type="compositionally biased region" description="Polar residues" evidence="1">
    <location>
        <begin position="1715"/>
        <end position="1724"/>
    </location>
</feature>
<dbReference type="PANTHER" id="PTHR45845">
    <property type="entry name" value="RHO GUANINE NUCLEOTIDE EXCHANGE FACTOR-RELATED"/>
    <property type="match status" value="1"/>
</dbReference>
<evidence type="ECO:0000313" key="5">
    <source>
        <dbReference type="RefSeq" id="XP_054847692.1"/>
    </source>
</evidence>
<feature type="region of interest" description="Disordered" evidence="1">
    <location>
        <begin position="1646"/>
        <end position="1671"/>
    </location>
</feature>
<proteinExistence type="predicted"/>
<dbReference type="CDD" id="cd13242">
    <property type="entry name" value="PH_puratrophin-1"/>
    <property type="match status" value="1"/>
</dbReference>
<feature type="compositionally biased region" description="Low complexity" evidence="1">
    <location>
        <begin position="258"/>
        <end position="268"/>
    </location>
</feature>
<feature type="compositionally biased region" description="Low complexity" evidence="1">
    <location>
        <begin position="1725"/>
        <end position="1740"/>
    </location>
</feature>
<feature type="domain" description="DH" evidence="3">
    <location>
        <begin position="1289"/>
        <end position="1466"/>
    </location>
</feature>
<feature type="compositionally biased region" description="Low complexity" evidence="1">
    <location>
        <begin position="1656"/>
        <end position="1671"/>
    </location>
</feature>
<dbReference type="KEGG" id="emc:129337767"/>
<feature type="region of interest" description="Disordered" evidence="1">
    <location>
        <begin position="549"/>
        <end position="573"/>
    </location>
</feature>
<dbReference type="InterPro" id="IPR011993">
    <property type="entry name" value="PH-like_dom_sf"/>
</dbReference>
<dbReference type="SMART" id="SM00233">
    <property type="entry name" value="PH"/>
    <property type="match status" value="1"/>
</dbReference>
<accession>A0AA97K212</accession>